<organism evidence="7">
    <name type="scientific">marine sediment metagenome</name>
    <dbReference type="NCBI Taxonomy" id="412755"/>
    <lineage>
        <taxon>unclassified sequences</taxon>
        <taxon>metagenomes</taxon>
        <taxon>ecological metagenomes</taxon>
    </lineage>
</organism>
<dbReference type="AlphaFoldDB" id="X1T0M3"/>
<dbReference type="InterPro" id="IPR029752">
    <property type="entry name" value="D-isomer_DH_CS1"/>
</dbReference>
<feature type="non-terminal residue" evidence="7">
    <location>
        <position position="1"/>
    </location>
</feature>
<sequence length="281" mass="30054">GDYEALVVRSQTQVSAKVIEAGKKLQVIARAGAGIDNIDVQEATRRGIVVVNAPTGNTVAAAEHTIALMLSLARHIPQANAVLKSGVWRRGDFTGTEVRNKTLGIIGLGNVGSEVARRARGLEMKLIAHDPFISVDHAHNLQVELVSLERLFQESDFITLHIPLTASTKGLIGAKELALLKPTVRIINCARGGLIDEQALAKAVKERRVAGAAIDVFSTEPATESVLFEDNNIIVTPHLGASTTEAQTMVAKDVAEQIIDIFNGQSARYSVNAPFISTETL</sequence>
<evidence type="ECO:0008006" key="8">
    <source>
        <dbReference type="Google" id="ProtNLM"/>
    </source>
</evidence>
<dbReference type="CDD" id="cd12173">
    <property type="entry name" value="PGDH_4"/>
    <property type="match status" value="1"/>
</dbReference>
<dbReference type="Gene3D" id="3.40.50.720">
    <property type="entry name" value="NAD(P)-binding Rossmann-like Domain"/>
    <property type="match status" value="2"/>
</dbReference>
<gene>
    <name evidence="7" type="ORF">S12H4_29605</name>
</gene>
<dbReference type="SUPFAM" id="SSF51735">
    <property type="entry name" value="NAD(P)-binding Rossmann-fold domains"/>
    <property type="match status" value="1"/>
</dbReference>
<dbReference type="Pfam" id="PF00389">
    <property type="entry name" value="2-Hacid_dh"/>
    <property type="match status" value="1"/>
</dbReference>
<dbReference type="PROSITE" id="PS00065">
    <property type="entry name" value="D_2_HYDROXYACID_DH_1"/>
    <property type="match status" value="1"/>
</dbReference>
<dbReference type="PANTHER" id="PTHR42789">
    <property type="entry name" value="D-ISOMER SPECIFIC 2-HYDROXYACID DEHYDROGENASE FAMILY PROTEIN (AFU_ORTHOLOGUE AFUA_6G10090)"/>
    <property type="match status" value="1"/>
</dbReference>
<dbReference type="EMBL" id="BARW01017091">
    <property type="protein sequence ID" value="GAI98738.1"/>
    <property type="molecule type" value="Genomic_DNA"/>
</dbReference>
<dbReference type="SUPFAM" id="SSF52283">
    <property type="entry name" value="Formate/glycerate dehydrogenase catalytic domain-like"/>
    <property type="match status" value="1"/>
</dbReference>
<dbReference type="PROSITE" id="PS00670">
    <property type="entry name" value="D_2_HYDROXYACID_DH_2"/>
    <property type="match status" value="1"/>
</dbReference>
<keyword evidence="3" id="KW-0560">Oxidoreductase</keyword>
<evidence type="ECO:0000256" key="4">
    <source>
        <dbReference type="ARBA" id="ARBA00023027"/>
    </source>
</evidence>
<comment type="caution">
    <text evidence="7">The sequence shown here is derived from an EMBL/GenBank/DDBJ whole genome shotgun (WGS) entry which is preliminary data.</text>
</comment>
<dbReference type="Pfam" id="PF02826">
    <property type="entry name" value="2-Hacid_dh_C"/>
    <property type="match status" value="1"/>
</dbReference>
<keyword evidence="4" id="KW-0520">NAD</keyword>
<comment type="similarity">
    <text evidence="1">Belongs to the D-isomer specific 2-hydroxyacid dehydrogenase family.</text>
</comment>
<dbReference type="InterPro" id="IPR036291">
    <property type="entry name" value="NAD(P)-bd_dom_sf"/>
</dbReference>
<protein>
    <recommendedName>
        <fullName evidence="8">Phosphoglycerate dehydrogenase</fullName>
    </recommendedName>
</protein>
<dbReference type="InterPro" id="IPR006140">
    <property type="entry name" value="D-isomer_DH_NAD-bd"/>
</dbReference>
<feature type="domain" description="D-isomer specific 2-hydroxyacid dehydrogenase NAD-binding" evidence="6">
    <location>
        <begin position="66"/>
        <end position="240"/>
    </location>
</feature>
<reference evidence="7" key="1">
    <citation type="journal article" date="2014" name="Front. Microbiol.">
        <title>High frequency of phylogenetically diverse reductive dehalogenase-homologous genes in deep subseafloor sedimentary metagenomes.</title>
        <authorList>
            <person name="Kawai M."/>
            <person name="Futagami T."/>
            <person name="Toyoda A."/>
            <person name="Takaki Y."/>
            <person name="Nishi S."/>
            <person name="Hori S."/>
            <person name="Arai W."/>
            <person name="Tsubouchi T."/>
            <person name="Morono Y."/>
            <person name="Uchiyama I."/>
            <person name="Ito T."/>
            <person name="Fujiyama A."/>
            <person name="Inagaki F."/>
            <person name="Takami H."/>
        </authorList>
    </citation>
    <scope>NUCLEOTIDE SEQUENCE</scope>
    <source>
        <strain evidence="7">Expedition CK06-06</strain>
    </source>
</reference>
<dbReference type="InterPro" id="IPR029753">
    <property type="entry name" value="D-isomer_DH_CS"/>
</dbReference>
<evidence type="ECO:0000256" key="3">
    <source>
        <dbReference type="ARBA" id="ARBA00023002"/>
    </source>
</evidence>
<keyword evidence="2" id="KW-0028">Amino-acid biosynthesis</keyword>
<evidence type="ECO:0000259" key="5">
    <source>
        <dbReference type="Pfam" id="PF00389"/>
    </source>
</evidence>
<feature type="non-terminal residue" evidence="7">
    <location>
        <position position="281"/>
    </location>
</feature>
<feature type="domain" description="D-isomer specific 2-hydroxyacid dehydrogenase catalytic" evidence="5">
    <location>
        <begin position="2"/>
        <end position="272"/>
    </location>
</feature>
<name>X1T0M3_9ZZZZ</name>
<evidence type="ECO:0000313" key="7">
    <source>
        <dbReference type="EMBL" id="GAI98738.1"/>
    </source>
</evidence>
<evidence type="ECO:0000259" key="6">
    <source>
        <dbReference type="Pfam" id="PF02826"/>
    </source>
</evidence>
<dbReference type="FunFam" id="3.40.50.720:FF:000021">
    <property type="entry name" value="D-3-phosphoglycerate dehydrogenase"/>
    <property type="match status" value="1"/>
</dbReference>
<proteinExistence type="inferred from homology"/>
<dbReference type="GO" id="GO:0008652">
    <property type="term" value="P:amino acid biosynthetic process"/>
    <property type="evidence" value="ECO:0007669"/>
    <property type="project" value="UniProtKB-KW"/>
</dbReference>
<dbReference type="PROSITE" id="PS00671">
    <property type="entry name" value="D_2_HYDROXYACID_DH_3"/>
    <property type="match status" value="1"/>
</dbReference>
<evidence type="ECO:0000256" key="1">
    <source>
        <dbReference type="ARBA" id="ARBA00005854"/>
    </source>
</evidence>
<accession>X1T0M3</accession>
<dbReference type="GO" id="GO:0051287">
    <property type="term" value="F:NAD binding"/>
    <property type="evidence" value="ECO:0007669"/>
    <property type="project" value="InterPro"/>
</dbReference>
<dbReference type="GO" id="GO:0016616">
    <property type="term" value="F:oxidoreductase activity, acting on the CH-OH group of donors, NAD or NADP as acceptor"/>
    <property type="evidence" value="ECO:0007669"/>
    <property type="project" value="InterPro"/>
</dbReference>
<evidence type="ECO:0000256" key="2">
    <source>
        <dbReference type="ARBA" id="ARBA00022605"/>
    </source>
</evidence>
<dbReference type="PANTHER" id="PTHR42789:SF1">
    <property type="entry name" value="D-ISOMER SPECIFIC 2-HYDROXYACID DEHYDROGENASE FAMILY PROTEIN (AFU_ORTHOLOGUE AFUA_6G10090)"/>
    <property type="match status" value="1"/>
</dbReference>
<dbReference type="InterPro" id="IPR050857">
    <property type="entry name" value="D-2-hydroxyacid_DH"/>
</dbReference>
<dbReference type="InterPro" id="IPR006139">
    <property type="entry name" value="D-isomer_2_OHA_DH_cat_dom"/>
</dbReference>